<dbReference type="Proteomes" id="UP001162131">
    <property type="component" value="Unassembled WGS sequence"/>
</dbReference>
<keyword evidence="3" id="KW-1185">Reference proteome</keyword>
<feature type="transmembrane region" description="Helical" evidence="1">
    <location>
        <begin position="307"/>
        <end position="328"/>
    </location>
</feature>
<keyword evidence="1" id="KW-1133">Transmembrane helix</keyword>
<feature type="transmembrane region" description="Helical" evidence="1">
    <location>
        <begin position="118"/>
        <end position="141"/>
    </location>
</feature>
<protein>
    <recommendedName>
        <fullName evidence="4">Transmembrane protein</fullName>
    </recommendedName>
</protein>
<proteinExistence type="predicted"/>
<accession>A0AAU9KFI7</accession>
<keyword evidence="1" id="KW-0472">Membrane</keyword>
<dbReference type="AlphaFoldDB" id="A0AAU9KFI7"/>
<reference evidence="2" key="1">
    <citation type="submission" date="2021-09" db="EMBL/GenBank/DDBJ databases">
        <authorList>
            <consortium name="AG Swart"/>
            <person name="Singh M."/>
            <person name="Singh A."/>
            <person name="Seah K."/>
            <person name="Emmerich C."/>
        </authorList>
    </citation>
    <scope>NUCLEOTIDE SEQUENCE</scope>
    <source>
        <strain evidence="2">ATCC30299</strain>
    </source>
</reference>
<gene>
    <name evidence="2" type="ORF">BSTOLATCC_MIC65994</name>
</gene>
<name>A0AAU9KFI7_9CILI</name>
<evidence type="ECO:0008006" key="4">
    <source>
        <dbReference type="Google" id="ProtNLM"/>
    </source>
</evidence>
<evidence type="ECO:0000313" key="2">
    <source>
        <dbReference type="EMBL" id="CAG9336106.1"/>
    </source>
</evidence>
<keyword evidence="1" id="KW-0812">Transmembrane</keyword>
<feature type="transmembrane region" description="Helical" evidence="1">
    <location>
        <begin position="36"/>
        <end position="57"/>
    </location>
</feature>
<evidence type="ECO:0000256" key="1">
    <source>
        <dbReference type="SAM" id="Phobius"/>
    </source>
</evidence>
<sequence>MMNGYGESLDYCYSSLNDIINCQESTMGDFRTQMSVLLLSGPIVLALCIVLIFPFYYSIFKIENEFWSNVRKSVCTSYFDYKQAILDRLRDVHFEENITFSNQKPSKNPSTFKSYSRYFWRAIIYFAIVSCFCLINVFYLYDQCAKYLSNRPEVIKNLIQSQLLYTNLVIWTFQTASNMWGYPFCLKFPSGCPFPQSDTKLSEILTNIQITALALRNPKFSDILSQEFKNLLYKNNPEFSKDFFEFGTYSAQNSLKFEMHAHAYVSSPPIELLTFMWDTLYIADFYDRTVTEIDDYSKSVINNQMNIIAISLAGFVLCTFVAYIGFYLPFFKYEKKYLQKINSILKIIPNK</sequence>
<organism evidence="2 3">
    <name type="scientific">Blepharisma stoltei</name>
    <dbReference type="NCBI Taxonomy" id="1481888"/>
    <lineage>
        <taxon>Eukaryota</taxon>
        <taxon>Sar</taxon>
        <taxon>Alveolata</taxon>
        <taxon>Ciliophora</taxon>
        <taxon>Postciliodesmatophora</taxon>
        <taxon>Heterotrichea</taxon>
        <taxon>Heterotrichida</taxon>
        <taxon>Blepharismidae</taxon>
        <taxon>Blepharisma</taxon>
    </lineage>
</organism>
<dbReference type="EMBL" id="CAJZBQ010000064">
    <property type="protein sequence ID" value="CAG9336106.1"/>
    <property type="molecule type" value="Genomic_DNA"/>
</dbReference>
<evidence type="ECO:0000313" key="3">
    <source>
        <dbReference type="Proteomes" id="UP001162131"/>
    </source>
</evidence>
<comment type="caution">
    <text evidence="2">The sequence shown here is derived from an EMBL/GenBank/DDBJ whole genome shotgun (WGS) entry which is preliminary data.</text>
</comment>